<dbReference type="GO" id="GO:0043565">
    <property type="term" value="F:sequence-specific DNA binding"/>
    <property type="evidence" value="ECO:0007669"/>
    <property type="project" value="InterPro"/>
</dbReference>
<organism evidence="2 3">
    <name type="scientific">Rhodococcus erythropolis</name>
    <name type="common">Arthrobacter picolinophilus</name>
    <dbReference type="NCBI Taxonomy" id="1833"/>
    <lineage>
        <taxon>Bacteria</taxon>
        <taxon>Bacillati</taxon>
        <taxon>Actinomycetota</taxon>
        <taxon>Actinomycetes</taxon>
        <taxon>Mycobacteriales</taxon>
        <taxon>Nocardiaceae</taxon>
        <taxon>Rhodococcus</taxon>
        <taxon>Rhodococcus erythropolis group</taxon>
    </lineage>
</organism>
<dbReference type="Proteomes" id="UP000325576">
    <property type="component" value="Unassembled WGS sequence"/>
</dbReference>
<reference evidence="2 3" key="1">
    <citation type="journal article" date="2017" name="Poromechanics V (2013)">
        <title>Genomic Characterization of the Arsenic-Tolerant Actinobacterium, &lt;i&gt;Rhodococcus erythropolis&lt;/i&gt; S43.</title>
        <authorList>
            <person name="Retamal-Morales G."/>
            <person name="Mehnert M."/>
            <person name="Schwabe R."/>
            <person name="Tischler D."/>
            <person name="Schloemann M."/>
            <person name="Levican G.J."/>
        </authorList>
    </citation>
    <scope>NUCLEOTIDE SEQUENCE [LARGE SCALE GENOMIC DNA]</scope>
    <source>
        <strain evidence="2 3">S43</strain>
    </source>
</reference>
<evidence type="ECO:0000313" key="2">
    <source>
        <dbReference type="EMBL" id="KAB2585143.1"/>
    </source>
</evidence>
<dbReference type="Pfam" id="PF02954">
    <property type="entry name" value="HTH_8"/>
    <property type="match status" value="1"/>
</dbReference>
<comment type="caution">
    <text evidence="2">The sequence shown here is derived from an EMBL/GenBank/DDBJ whole genome shotgun (WGS) entry which is preliminary data.</text>
</comment>
<dbReference type="InterPro" id="IPR002197">
    <property type="entry name" value="HTH_Fis"/>
</dbReference>
<dbReference type="EMBL" id="MRBO01000362">
    <property type="protein sequence ID" value="KAB2585143.1"/>
    <property type="molecule type" value="Genomic_DNA"/>
</dbReference>
<evidence type="ECO:0000313" key="3">
    <source>
        <dbReference type="Proteomes" id="UP000325576"/>
    </source>
</evidence>
<evidence type="ECO:0000259" key="1">
    <source>
        <dbReference type="Pfam" id="PF02954"/>
    </source>
</evidence>
<dbReference type="SUPFAM" id="SSF46689">
    <property type="entry name" value="Homeodomain-like"/>
    <property type="match status" value="1"/>
</dbReference>
<name>A0A5N5E510_RHOER</name>
<dbReference type="PRINTS" id="PR01590">
    <property type="entry name" value="HTHFIS"/>
</dbReference>
<gene>
    <name evidence="2" type="ORF">BS297_11950</name>
</gene>
<sequence length="170" mass="18307">MHIDIHHLIVEEFLAAIYDVHGGSSPVVAAGGLATLANVEAGLQLSPEEISCCLEYIRRPDAPDGSSECHFDRTSSSFHFDTKSISSNGARVGRIARVERVRPCAGVGVPAAFGSDFSASAELSLDLAIRNQIVKVLDFAHGNRVKTASLLGISRSALYRKLVVYGLEWR</sequence>
<accession>A0A5N5E510</accession>
<feature type="domain" description="DNA binding HTH" evidence="1">
    <location>
        <begin position="131"/>
        <end position="162"/>
    </location>
</feature>
<dbReference type="AlphaFoldDB" id="A0A5N5E510"/>
<proteinExistence type="predicted"/>
<protein>
    <recommendedName>
        <fullName evidence="1">DNA binding HTH domain-containing protein</fullName>
    </recommendedName>
</protein>
<dbReference type="InterPro" id="IPR009057">
    <property type="entry name" value="Homeodomain-like_sf"/>
</dbReference>
<dbReference type="Gene3D" id="1.10.10.60">
    <property type="entry name" value="Homeodomain-like"/>
    <property type="match status" value="1"/>
</dbReference>